<dbReference type="PANTHER" id="PTHR42643:SF24">
    <property type="entry name" value="IONOTROPIC RECEPTOR 60A"/>
    <property type="match status" value="1"/>
</dbReference>
<keyword evidence="6 13" id="KW-1133">Transmembrane helix</keyword>
<dbReference type="SUPFAM" id="SSF53850">
    <property type="entry name" value="Periplasmic binding protein-like II"/>
    <property type="match status" value="1"/>
</dbReference>
<feature type="transmembrane region" description="Helical" evidence="13">
    <location>
        <begin position="402"/>
        <end position="426"/>
    </location>
</feature>
<evidence type="ECO:0000256" key="12">
    <source>
        <dbReference type="ARBA" id="ARBA00023303"/>
    </source>
</evidence>
<evidence type="ECO:0000256" key="6">
    <source>
        <dbReference type="ARBA" id="ARBA00022989"/>
    </source>
</evidence>
<comment type="caution">
    <text evidence="16">The sequence shown here is derived from an EMBL/GenBank/DDBJ whole genome shotgun (WGS) entry which is preliminary data.</text>
</comment>
<evidence type="ECO:0000256" key="7">
    <source>
        <dbReference type="ARBA" id="ARBA00023065"/>
    </source>
</evidence>
<evidence type="ECO:0000256" key="5">
    <source>
        <dbReference type="ARBA" id="ARBA00022692"/>
    </source>
</evidence>
<dbReference type="InterPro" id="IPR052192">
    <property type="entry name" value="Insect_Ionotropic_Sensory_Rcpt"/>
</dbReference>
<dbReference type="Pfam" id="PF00060">
    <property type="entry name" value="Lig_chan"/>
    <property type="match status" value="1"/>
</dbReference>
<evidence type="ECO:0000256" key="13">
    <source>
        <dbReference type="SAM" id="Phobius"/>
    </source>
</evidence>
<feature type="domain" description="Ionotropic glutamate receptor L-glutamate and glycine-binding" evidence="15">
    <location>
        <begin position="38"/>
        <end position="120"/>
    </location>
</feature>
<reference evidence="16" key="3">
    <citation type="submission" date="2019-06" db="EMBL/GenBank/DDBJ databases">
        <authorList>
            <person name="Poynton C."/>
            <person name="Hasenbein S."/>
            <person name="Benoit J.B."/>
            <person name="Sepulveda M.S."/>
            <person name="Poelchau M.F."/>
            <person name="Murali S.C."/>
            <person name="Chen S."/>
            <person name="Glastad K.M."/>
            <person name="Werren J.H."/>
            <person name="Vineis J.H."/>
            <person name="Bowen J.L."/>
            <person name="Friedrich M."/>
            <person name="Jones J."/>
            <person name="Robertson H.M."/>
            <person name="Feyereisen R."/>
            <person name="Mechler-Hickson A."/>
            <person name="Mathers N."/>
            <person name="Lee C.E."/>
            <person name="Colbourne J.K."/>
            <person name="Biales A."/>
            <person name="Johnston J.S."/>
            <person name="Wellborn G.A."/>
            <person name="Rosendale A.J."/>
            <person name="Cridge A.G."/>
            <person name="Munoz-Torres M.C."/>
            <person name="Bain P.A."/>
            <person name="Manny A.R."/>
            <person name="Major K.M."/>
            <person name="Lambert F.N."/>
            <person name="Vulpe C.D."/>
            <person name="Tuck P."/>
            <person name="Blalock B.J."/>
            <person name="Lin Y.-Y."/>
            <person name="Smith M.E."/>
            <person name="Ochoa-Acuna H."/>
            <person name="Chen M.-J.M."/>
            <person name="Childers C.P."/>
            <person name="Qu J."/>
            <person name="Dugan S."/>
            <person name="Lee S.L."/>
            <person name="Chao H."/>
            <person name="Dinh H."/>
            <person name="Han Y."/>
            <person name="Doddapaneni H."/>
            <person name="Worley K.C."/>
            <person name="Muzny D.M."/>
            <person name="Gibbs R.A."/>
            <person name="Richards S."/>
        </authorList>
    </citation>
    <scope>NUCLEOTIDE SEQUENCE</scope>
    <source>
        <strain evidence="16">HAZT.00-mixed</strain>
        <tissue evidence="16">Whole organism</tissue>
    </source>
</reference>
<accession>A0A6A0H8K0</accession>
<keyword evidence="5 13" id="KW-0812">Transmembrane</keyword>
<organism evidence="16">
    <name type="scientific">Hyalella azteca</name>
    <name type="common">Amphipod</name>
    <dbReference type="NCBI Taxonomy" id="294128"/>
    <lineage>
        <taxon>Eukaryota</taxon>
        <taxon>Metazoa</taxon>
        <taxon>Ecdysozoa</taxon>
        <taxon>Arthropoda</taxon>
        <taxon>Crustacea</taxon>
        <taxon>Multicrustacea</taxon>
        <taxon>Malacostraca</taxon>
        <taxon>Eumalacostraca</taxon>
        <taxon>Peracarida</taxon>
        <taxon>Amphipoda</taxon>
        <taxon>Senticaudata</taxon>
        <taxon>Talitrida</taxon>
        <taxon>Talitroidea</taxon>
        <taxon>Hyalellidae</taxon>
        <taxon>Hyalella</taxon>
    </lineage>
</organism>
<comment type="similarity">
    <text evidence="2">Belongs to the glutamate-gated ion channel (TC 1.A.10.1) family.</text>
</comment>
<dbReference type="Proteomes" id="UP000711488">
    <property type="component" value="Unassembled WGS sequence"/>
</dbReference>
<evidence type="ECO:0000256" key="2">
    <source>
        <dbReference type="ARBA" id="ARBA00008685"/>
    </source>
</evidence>
<keyword evidence="3" id="KW-0813">Transport</keyword>
<dbReference type="AlphaFoldDB" id="A0A6A0H8K0"/>
<evidence type="ECO:0000256" key="3">
    <source>
        <dbReference type="ARBA" id="ARBA00022448"/>
    </source>
</evidence>
<dbReference type="PANTHER" id="PTHR42643">
    <property type="entry name" value="IONOTROPIC RECEPTOR 20A-RELATED"/>
    <property type="match status" value="1"/>
</dbReference>
<evidence type="ECO:0000256" key="1">
    <source>
        <dbReference type="ARBA" id="ARBA00004651"/>
    </source>
</evidence>
<evidence type="ECO:0000256" key="10">
    <source>
        <dbReference type="ARBA" id="ARBA00023180"/>
    </source>
</evidence>
<keyword evidence="10" id="KW-0325">Glycoprotein</keyword>
<dbReference type="GO" id="GO:0050906">
    <property type="term" value="P:detection of stimulus involved in sensory perception"/>
    <property type="evidence" value="ECO:0007669"/>
    <property type="project" value="UniProtKB-ARBA"/>
</dbReference>
<dbReference type="Pfam" id="PF10613">
    <property type="entry name" value="Lig_chan-Glu_bd"/>
    <property type="match status" value="1"/>
</dbReference>
<comment type="subcellular location">
    <subcellularLocation>
        <location evidence="1">Cell membrane</location>
        <topology evidence="1">Multi-pass membrane protein</topology>
    </subcellularLocation>
</comment>
<keyword evidence="9 16" id="KW-0675">Receptor</keyword>
<keyword evidence="7" id="KW-0406">Ion transport</keyword>
<dbReference type="Gene3D" id="3.40.190.10">
    <property type="entry name" value="Periplasmic binding protein-like II"/>
    <property type="match status" value="1"/>
</dbReference>
<evidence type="ECO:0000313" key="16">
    <source>
        <dbReference type="EMBL" id="KAA0202068.1"/>
    </source>
</evidence>
<keyword evidence="4" id="KW-1003">Cell membrane</keyword>
<evidence type="ECO:0000259" key="14">
    <source>
        <dbReference type="Pfam" id="PF00060"/>
    </source>
</evidence>
<evidence type="ECO:0000256" key="8">
    <source>
        <dbReference type="ARBA" id="ARBA00023136"/>
    </source>
</evidence>
<evidence type="ECO:0000256" key="4">
    <source>
        <dbReference type="ARBA" id="ARBA00022475"/>
    </source>
</evidence>
<feature type="domain" description="Ionotropic glutamate receptor C-terminal" evidence="14">
    <location>
        <begin position="141"/>
        <end position="413"/>
    </location>
</feature>
<protein>
    <submittedName>
        <fullName evidence="16">Ionotropic receptor 145</fullName>
    </submittedName>
</protein>
<evidence type="ECO:0000256" key="11">
    <source>
        <dbReference type="ARBA" id="ARBA00023286"/>
    </source>
</evidence>
<evidence type="ECO:0000259" key="15">
    <source>
        <dbReference type="Pfam" id="PF10613"/>
    </source>
</evidence>
<sequence length="442" mass="49506">MLVGSIRMKAVSNEVLLKRCYKAIFLPFPGYFTVTPGNPPRFGGAMFRVFDQIFRRLGICYQPFSSEGGSGVKLPNGSWTGMFGKLQNGEADVCGSSAIVTPERKEVVDFSEYVYIDHFSTAYREPTIEPNVFGFIQPFTHQVWIILFAATLLFAVSVHAAHKIIHALKKRDRGHAVPSLSNDVFLVMRHLLGQAEKSKGLEAGSGLLLVITWLFATFIVCTVYQSNLVAMLVIPQVKIPFDSIEEMLNQDKLPFRVTGNSFIDDAMKESEPGTQLHRMYEKHDGYGYRLDEVITNLLTGRYAFVTNRNVVLAVMANFFSKTARCGIQVTTEAILDVQFAFVFSKTFPWQKEIDNVLVRWREAGVLDKMLAEELGRNVSACIIPGARIRKEISLRPLEIADFYGVFALFLLGITISATVFGFEILVNRLCKKTFVATASLSE</sequence>
<keyword evidence="8 13" id="KW-0472">Membrane</keyword>
<keyword evidence="11" id="KW-1071">Ligand-gated ion channel</keyword>
<dbReference type="Gene3D" id="1.10.287.70">
    <property type="match status" value="1"/>
</dbReference>
<dbReference type="GO" id="GO:0005886">
    <property type="term" value="C:plasma membrane"/>
    <property type="evidence" value="ECO:0007669"/>
    <property type="project" value="UniProtKB-SubCell"/>
</dbReference>
<reference evidence="16" key="2">
    <citation type="journal article" date="2018" name="Environ. Sci. Technol.">
        <title>The Toxicogenome of Hyalella azteca: A Model for Sediment Ecotoxicology and Evolutionary Toxicology.</title>
        <authorList>
            <person name="Poynton H.C."/>
            <person name="Hasenbein S."/>
            <person name="Benoit J.B."/>
            <person name="Sepulveda M.S."/>
            <person name="Poelchau M.F."/>
            <person name="Hughes D.S.T."/>
            <person name="Murali S.C."/>
            <person name="Chen S."/>
            <person name="Glastad K.M."/>
            <person name="Goodisman M.A.D."/>
            <person name="Werren J.H."/>
            <person name="Vineis J.H."/>
            <person name="Bowen J.L."/>
            <person name="Friedrich M."/>
            <person name="Jones J."/>
            <person name="Robertson H.M."/>
            <person name="Feyereisen R."/>
            <person name="Mechler-Hickson A."/>
            <person name="Mathers N."/>
            <person name="Lee C.E."/>
            <person name="Colbourne J.K."/>
            <person name="Biales A."/>
            <person name="Johnston J.S."/>
            <person name="Wellborn G.A."/>
            <person name="Rosendale A.J."/>
            <person name="Cridge A.G."/>
            <person name="Munoz-Torres M.C."/>
            <person name="Bain P.A."/>
            <person name="Manny A.R."/>
            <person name="Major K.M."/>
            <person name="Lambert F.N."/>
            <person name="Vulpe C.D."/>
            <person name="Tuck P."/>
            <person name="Blalock B.J."/>
            <person name="Lin Y.Y."/>
            <person name="Smith M.E."/>
            <person name="Ochoa-Acuna H."/>
            <person name="Chen M.M."/>
            <person name="Childers C.P."/>
            <person name="Qu J."/>
            <person name="Dugan S."/>
            <person name="Lee S.L."/>
            <person name="Chao H."/>
            <person name="Dinh H."/>
            <person name="Han Y."/>
            <person name="Doddapaneni H."/>
            <person name="Worley K.C."/>
            <person name="Muzny D.M."/>
            <person name="Gibbs R.A."/>
            <person name="Richards S."/>
        </authorList>
    </citation>
    <scope>NUCLEOTIDE SEQUENCE</scope>
    <source>
        <strain evidence="16">HAZT.00-mixed</strain>
        <tissue evidence="16">Whole organism</tissue>
    </source>
</reference>
<dbReference type="EMBL" id="JQDR03004353">
    <property type="protein sequence ID" value="KAA0202068.1"/>
    <property type="molecule type" value="Genomic_DNA"/>
</dbReference>
<dbReference type="InterPro" id="IPR019594">
    <property type="entry name" value="Glu/Gly-bd"/>
</dbReference>
<dbReference type="InterPro" id="IPR001320">
    <property type="entry name" value="Iontro_rcpt_C"/>
</dbReference>
<keyword evidence="12" id="KW-0407">Ion channel</keyword>
<dbReference type="GO" id="GO:0015276">
    <property type="term" value="F:ligand-gated monoatomic ion channel activity"/>
    <property type="evidence" value="ECO:0007669"/>
    <property type="project" value="InterPro"/>
</dbReference>
<reference evidence="16" key="1">
    <citation type="submission" date="2014-08" db="EMBL/GenBank/DDBJ databases">
        <authorList>
            <person name="Murali S."/>
            <person name="Richards S."/>
            <person name="Bandaranaike D."/>
            <person name="Bellair M."/>
            <person name="Blankenburg K."/>
            <person name="Chao H."/>
            <person name="Dinh H."/>
            <person name="Doddapaneni H."/>
            <person name="Dugan-Rocha S."/>
            <person name="Elkadiri S."/>
            <person name="Gnanaolivu R."/>
            <person name="Hughes D."/>
            <person name="Lee S."/>
            <person name="Li M."/>
            <person name="Ming W."/>
            <person name="Munidasa M."/>
            <person name="Muniz J."/>
            <person name="Nguyen L."/>
            <person name="Osuji N."/>
            <person name="Pu L.-L."/>
            <person name="Puazo M."/>
            <person name="Skinner E."/>
            <person name="Qu C."/>
            <person name="Quiroz J."/>
            <person name="Raj R."/>
            <person name="Weissenberger G."/>
            <person name="Xin Y."/>
            <person name="Zou X."/>
            <person name="Han Y."/>
            <person name="Worley K."/>
            <person name="Muzny D."/>
            <person name="Gibbs R."/>
        </authorList>
    </citation>
    <scope>NUCLEOTIDE SEQUENCE</scope>
    <source>
        <strain evidence="16">HAZT.00-mixed</strain>
        <tissue evidence="16">Whole organism</tissue>
    </source>
</reference>
<feature type="transmembrane region" description="Helical" evidence="13">
    <location>
        <begin position="143"/>
        <end position="161"/>
    </location>
</feature>
<name>A0A6A0H8K0_HYAAZ</name>
<feature type="transmembrane region" description="Helical" evidence="13">
    <location>
        <begin position="207"/>
        <end position="234"/>
    </location>
</feature>
<proteinExistence type="inferred from homology"/>
<gene>
    <name evidence="16" type="ORF">HAZT_HAZT011257</name>
</gene>
<evidence type="ECO:0000256" key="9">
    <source>
        <dbReference type="ARBA" id="ARBA00023170"/>
    </source>
</evidence>